<feature type="domain" description="UspA" evidence="2">
    <location>
        <begin position="137"/>
        <end position="172"/>
    </location>
</feature>
<dbReference type="HOGENOM" id="CLU_049301_2_3_11"/>
<dbReference type="PANTHER" id="PTHR46268">
    <property type="entry name" value="STRESS RESPONSE PROTEIN NHAX"/>
    <property type="match status" value="1"/>
</dbReference>
<dbReference type="InterPro" id="IPR006016">
    <property type="entry name" value="UspA"/>
</dbReference>
<organism evidence="3 4">
    <name type="scientific">Actinoplanes missouriensis (strain ATCC 14538 / DSM 43046 / CBS 188.64 / JCM 3121 / NBRC 102363 / NCIMB 12654 / NRRL B-3342 / UNCC 431)</name>
    <dbReference type="NCBI Taxonomy" id="512565"/>
    <lineage>
        <taxon>Bacteria</taxon>
        <taxon>Bacillati</taxon>
        <taxon>Actinomycetota</taxon>
        <taxon>Actinomycetes</taxon>
        <taxon>Micromonosporales</taxon>
        <taxon>Micromonosporaceae</taxon>
        <taxon>Actinoplanes</taxon>
    </lineage>
</organism>
<keyword evidence="4" id="KW-1185">Reference proteome</keyword>
<dbReference type="AlphaFoldDB" id="I0HCB7"/>
<reference evidence="3 4" key="1">
    <citation type="submission" date="2012-02" db="EMBL/GenBank/DDBJ databases">
        <title>Complete genome sequence of Actinoplanes missouriensis 431 (= NBRC 102363).</title>
        <authorList>
            <person name="Ohnishi Y."/>
            <person name="Ishikawa J."/>
            <person name="Sekine M."/>
            <person name="Hosoyama A."/>
            <person name="Harada T."/>
            <person name="Narita H."/>
            <person name="Hata T."/>
            <person name="Konno Y."/>
            <person name="Tutikane K."/>
            <person name="Fujita N."/>
            <person name="Horinouchi S."/>
            <person name="Hayakawa M."/>
        </authorList>
    </citation>
    <scope>NUCLEOTIDE SEQUENCE [LARGE SCALE GENOMIC DNA]</scope>
    <source>
        <strain evidence="4">ATCC 14538 / DSM 43046 / CBS 188.64 / JCM 3121 / NBRC 102363 / NCIMB 12654 / NRRL B-3342 / UNCC 431</strain>
    </source>
</reference>
<dbReference type="RefSeq" id="WP_014445542.1">
    <property type="nucleotide sequence ID" value="NC_017093.1"/>
</dbReference>
<dbReference type="Gene3D" id="3.40.50.620">
    <property type="entry name" value="HUPs"/>
    <property type="match status" value="2"/>
</dbReference>
<dbReference type="Pfam" id="PF00582">
    <property type="entry name" value="Usp"/>
    <property type="match status" value="2"/>
</dbReference>
<dbReference type="eggNOG" id="COG0589">
    <property type="taxonomic scope" value="Bacteria"/>
</dbReference>
<dbReference type="InterPro" id="IPR014729">
    <property type="entry name" value="Rossmann-like_a/b/a_fold"/>
</dbReference>
<proteinExistence type="inferred from homology"/>
<gene>
    <name evidence="3" type="ordered locus">AMIS_54340</name>
</gene>
<name>I0HCB7_ACTM4</name>
<protein>
    <recommendedName>
        <fullName evidence="2">UspA domain-containing protein</fullName>
    </recommendedName>
</protein>
<dbReference type="OrthoDB" id="3404132at2"/>
<dbReference type="Proteomes" id="UP000007882">
    <property type="component" value="Chromosome"/>
</dbReference>
<sequence length="269" mass="27586">MPDPVVVGVDGTASGRAAVRLAAREAVSRGCLLKVVHAFTWADPGGGYASARGAASRFVEEAVAFAKRSTPGLDARGQLLDGPPGRVLITQSRAARLLVAGGDGLDRLGAGSVVRDLVTRSWCPVALARGHRPPTGPVVAAVDGSEFSLLGLRFAIEEAELRGCPLRVVHVVGALGLRERADRLLAAVPAEQRRVLIGPPGAALVRATRRAGLLVLAPRGAGGARRIGAVAGEVLRRGGCPVVFAHGLRAKAPAPSPEPPAVQQTLVGE</sequence>
<dbReference type="KEGG" id="ams:AMIS_54340"/>
<dbReference type="SUPFAM" id="SSF52402">
    <property type="entry name" value="Adenine nucleotide alpha hydrolases-like"/>
    <property type="match status" value="2"/>
</dbReference>
<dbReference type="PANTHER" id="PTHR46268:SF6">
    <property type="entry name" value="UNIVERSAL STRESS PROTEIN UP12"/>
    <property type="match status" value="1"/>
</dbReference>
<evidence type="ECO:0000256" key="1">
    <source>
        <dbReference type="ARBA" id="ARBA00008791"/>
    </source>
</evidence>
<feature type="domain" description="UspA" evidence="2">
    <location>
        <begin position="3"/>
        <end position="129"/>
    </location>
</feature>
<dbReference type="STRING" id="512565.AMIS_54340"/>
<evidence type="ECO:0000313" key="4">
    <source>
        <dbReference type="Proteomes" id="UP000007882"/>
    </source>
</evidence>
<evidence type="ECO:0000313" key="3">
    <source>
        <dbReference type="EMBL" id="BAL90654.1"/>
    </source>
</evidence>
<evidence type="ECO:0000259" key="2">
    <source>
        <dbReference type="Pfam" id="PF00582"/>
    </source>
</evidence>
<dbReference type="PATRIC" id="fig|512565.3.peg.5427"/>
<dbReference type="EMBL" id="AP012319">
    <property type="protein sequence ID" value="BAL90654.1"/>
    <property type="molecule type" value="Genomic_DNA"/>
</dbReference>
<comment type="similarity">
    <text evidence="1">Belongs to the universal stress protein A family.</text>
</comment>
<accession>I0HCB7</accession>